<dbReference type="PROSITE" id="PS50818">
    <property type="entry name" value="INTEIN_C_TER"/>
    <property type="match status" value="1"/>
</dbReference>
<dbReference type="Gene3D" id="2.170.16.10">
    <property type="entry name" value="Hedgehog/Intein (Hint) domain"/>
    <property type="match status" value="1"/>
</dbReference>
<feature type="compositionally biased region" description="Basic and acidic residues" evidence="1">
    <location>
        <begin position="184"/>
        <end position="200"/>
    </location>
</feature>
<dbReference type="InterPro" id="IPR030934">
    <property type="entry name" value="Intein_C"/>
</dbReference>
<keyword evidence="4" id="KW-1185">Reference proteome</keyword>
<evidence type="ECO:0000313" key="3">
    <source>
        <dbReference type="EMBL" id="GHF11255.1"/>
    </source>
</evidence>
<dbReference type="NCBIfam" id="TIGR01443">
    <property type="entry name" value="intein_Cterm"/>
    <property type="match status" value="1"/>
</dbReference>
<evidence type="ECO:0000256" key="1">
    <source>
        <dbReference type="SAM" id="MobiDB-lite"/>
    </source>
</evidence>
<dbReference type="InterPro" id="IPR036844">
    <property type="entry name" value="Hint_dom_sf"/>
</dbReference>
<dbReference type="SUPFAM" id="SSF51294">
    <property type="entry name" value="Hedgehog/intein (Hint) domain"/>
    <property type="match status" value="1"/>
</dbReference>
<reference evidence="3" key="2">
    <citation type="submission" date="2020-09" db="EMBL/GenBank/DDBJ databases">
        <authorList>
            <person name="Sun Q."/>
            <person name="Ohkuma M."/>
        </authorList>
    </citation>
    <scope>NUCLEOTIDE SEQUENCE</scope>
    <source>
        <strain evidence="3">JCM 4477</strain>
    </source>
</reference>
<feature type="region of interest" description="Disordered" evidence="1">
    <location>
        <begin position="136"/>
        <end position="217"/>
    </location>
</feature>
<sequence>MNGYVYCENNPVTFADPSGLASEGGTSEYGGPSASAEAWAKKQLNTSLADVILSVGWAALKDFIGWNDVVGCFSRGDLWACGSLFIQAIPWTKLGKIPAVIGAAKRIASAVNAWMKAKEKARKIIEMAKKARELARKAKEAKRKAAEKAAQLRKKAKEAATRKAKAAARKTGNAVQKTQKAAAKKAESKPRQTKAKDESSGKPSESSGGGGGCTTEANSFVPGTLVLMADGTTKPIEEIKNGDKVLATDPETGETAVETVTAEILGKGLKHLVKVEITTTDGKKAQVTATEGHPFWVSELGERIDATDLNPGQWLRTSAGTYVQITAITHRTTRHATVHNLTVSDLHTYYVLAGETPVLVHNCGGSKLKEGEQYVYRAVKDDELKQLLDTRRFQIPGVSNRSISLRHQRVQLSMPGPPMRSSLTKVLTRWCVA</sequence>
<reference evidence="3" key="1">
    <citation type="journal article" date="2014" name="Int. J. Syst. Evol. Microbiol.">
        <title>Complete genome sequence of Corynebacterium casei LMG S-19264T (=DSM 44701T), isolated from a smear-ripened cheese.</title>
        <authorList>
            <consortium name="US DOE Joint Genome Institute (JGI-PGF)"/>
            <person name="Walter F."/>
            <person name="Albersmeier A."/>
            <person name="Kalinowski J."/>
            <person name="Ruckert C."/>
        </authorList>
    </citation>
    <scope>NUCLEOTIDE SEQUENCE</scope>
    <source>
        <strain evidence="3">JCM 4477</strain>
    </source>
</reference>
<evidence type="ECO:0000259" key="2">
    <source>
        <dbReference type="SMART" id="SM00306"/>
    </source>
</evidence>
<dbReference type="Proteomes" id="UP000630718">
    <property type="component" value="Unassembled WGS sequence"/>
</dbReference>
<dbReference type="RefSeq" id="WP_190205806.1">
    <property type="nucleotide sequence ID" value="NZ_BNBI01000008.1"/>
</dbReference>
<organism evidence="3 4">
    <name type="scientific">Streptomyces fumanus</name>
    <dbReference type="NCBI Taxonomy" id="67302"/>
    <lineage>
        <taxon>Bacteria</taxon>
        <taxon>Bacillati</taxon>
        <taxon>Actinomycetota</taxon>
        <taxon>Actinomycetes</taxon>
        <taxon>Kitasatosporales</taxon>
        <taxon>Streptomycetaceae</taxon>
        <taxon>Streptomyces</taxon>
    </lineage>
</organism>
<dbReference type="Pfam" id="PF07591">
    <property type="entry name" value="PT-HINT"/>
    <property type="match status" value="1"/>
</dbReference>
<comment type="caution">
    <text evidence="3">The sequence shown here is derived from an EMBL/GenBank/DDBJ whole genome shotgun (WGS) entry which is preliminary data.</text>
</comment>
<evidence type="ECO:0000313" key="4">
    <source>
        <dbReference type="Proteomes" id="UP000630718"/>
    </source>
</evidence>
<dbReference type="EMBL" id="BNBI01000008">
    <property type="protein sequence ID" value="GHF11255.1"/>
    <property type="molecule type" value="Genomic_DNA"/>
</dbReference>
<dbReference type="SMART" id="SM00306">
    <property type="entry name" value="HintN"/>
    <property type="match status" value="1"/>
</dbReference>
<protein>
    <recommendedName>
        <fullName evidence="2">Hint domain-containing protein</fullName>
    </recommendedName>
</protein>
<dbReference type="CDD" id="cd00081">
    <property type="entry name" value="Hint"/>
    <property type="match status" value="1"/>
</dbReference>
<feature type="compositionally biased region" description="Basic and acidic residues" evidence="1">
    <location>
        <begin position="136"/>
        <end position="147"/>
    </location>
</feature>
<dbReference type="InterPro" id="IPR003587">
    <property type="entry name" value="Hint_dom_N"/>
</dbReference>
<accession>A0A919AK13</accession>
<name>A0A919AK13_9ACTN</name>
<feature type="compositionally biased region" description="Basic residues" evidence="1">
    <location>
        <begin position="151"/>
        <end position="168"/>
    </location>
</feature>
<feature type="compositionally biased region" description="Low complexity" evidence="1">
    <location>
        <begin position="169"/>
        <end position="181"/>
    </location>
</feature>
<feature type="domain" description="Hint" evidence="2">
    <location>
        <begin position="217"/>
        <end position="327"/>
    </location>
</feature>
<gene>
    <name evidence="3" type="ORF">GCM10018772_40410</name>
</gene>
<dbReference type="AlphaFoldDB" id="A0A919AK13"/>
<proteinExistence type="predicted"/>